<evidence type="ECO:0000256" key="2">
    <source>
        <dbReference type="ARBA" id="ARBA00011375"/>
    </source>
</evidence>
<dbReference type="InterPro" id="IPR049039">
    <property type="entry name" value="RMD1-3_a_helical_rpt"/>
</dbReference>
<name>A0A267EID1_9PLAT</name>
<evidence type="ECO:0000256" key="8">
    <source>
        <dbReference type="ARBA" id="ARBA00041958"/>
    </source>
</evidence>
<comment type="caution">
    <text evidence="10">The sequence shown here is derived from an EMBL/GenBank/DDBJ whole genome shotgun (WGS) entry which is preliminary data.</text>
</comment>
<evidence type="ECO:0000256" key="4">
    <source>
        <dbReference type="ARBA" id="ARBA00022737"/>
    </source>
</evidence>
<evidence type="ECO:0000256" key="1">
    <source>
        <dbReference type="ARBA" id="ARBA00004245"/>
    </source>
</evidence>
<dbReference type="PANTHER" id="PTHR16056:SF16">
    <property type="entry name" value="REGULATOR OF MICROTUBULE DYNAMICS PROTEIN 1"/>
    <property type="match status" value="1"/>
</dbReference>
<dbReference type="PROSITE" id="PS50005">
    <property type="entry name" value="TPR"/>
    <property type="match status" value="1"/>
</dbReference>
<dbReference type="Proteomes" id="UP000215902">
    <property type="component" value="Unassembled WGS sequence"/>
</dbReference>
<dbReference type="SUPFAM" id="SSF48452">
    <property type="entry name" value="TPR-like"/>
    <property type="match status" value="1"/>
</dbReference>
<keyword evidence="6" id="KW-0206">Cytoskeleton</keyword>
<keyword evidence="5 9" id="KW-0802">TPR repeat</keyword>
<gene>
    <name evidence="10" type="ORF">BOX15_Mlig023913g1</name>
</gene>
<evidence type="ECO:0000313" key="10">
    <source>
        <dbReference type="EMBL" id="PAA60532.1"/>
    </source>
</evidence>
<accession>A0A267EID1</accession>
<keyword evidence="11" id="KW-1185">Reference proteome</keyword>
<dbReference type="InterPro" id="IPR011990">
    <property type="entry name" value="TPR-like_helical_dom_sf"/>
</dbReference>
<reference evidence="10 11" key="1">
    <citation type="submission" date="2017-06" db="EMBL/GenBank/DDBJ databases">
        <title>A platform for efficient transgenesis in Macrostomum lignano, a flatworm model organism for stem cell research.</title>
        <authorList>
            <person name="Berezikov E."/>
        </authorList>
    </citation>
    <scope>NUCLEOTIDE SEQUENCE [LARGE SCALE GENOMIC DNA]</scope>
    <source>
        <strain evidence="10">DV1</strain>
        <tissue evidence="10">Whole organism</tissue>
    </source>
</reference>
<dbReference type="AlphaFoldDB" id="A0A267EID1"/>
<organism evidence="10 11">
    <name type="scientific">Macrostomum lignano</name>
    <dbReference type="NCBI Taxonomy" id="282301"/>
    <lineage>
        <taxon>Eukaryota</taxon>
        <taxon>Metazoa</taxon>
        <taxon>Spiralia</taxon>
        <taxon>Lophotrochozoa</taxon>
        <taxon>Platyhelminthes</taxon>
        <taxon>Rhabditophora</taxon>
        <taxon>Macrostomorpha</taxon>
        <taxon>Macrostomida</taxon>
        <taxon>Macrostomidae</taxon>
        <taxon>Macrostomum</taxon>
    </lineage>
</organism>
<evidence type="ECO:0000256" key="6">
    <source>
        <dbReference type="ARBA" id="ARBA00023212"/>
    </source>
</evidence>
<evidence type="ECO:0000256" key="9">
    <source>
        <dbReference type="PROSITE-ProRule" id="PRU00339"/>
    </source>
</evidence>
<keyword evidence="4" id="KW-0677">Repeat</keyword>
<evidence type="ECO:0000256" key="3">
    <source>
        <dbReference type="ARBA" id="ARBA00022490"/>
    </source>
</evidence>
<evidence type="ECO:0000256" key="7">
    <source>
        <dbReference type="ARBA" id="ARBA00039966"/>
    </source>
</evidence>
<dbReference type="GO" id="GO:0005876">
    <property type="term" value="C:spindle microtubule"/>
    <property type="evidence" value="ECO:0007669"/>
    <property type="project" value="TreeGrafter"/>
</dbReference>
<sequence>TAPFPCIATMAESTSSDILTAVDELHSAGKEKEARDQLKAELAAGRESAEIYWRLARECRGLANRCPDSEEQRKALIYEAFESAKKGLAAEPDNWSCHKWMGILLDLTGRFEGTKKRIENSFLVKEHFTKALDKKPDDAVVLHCLGVWCYEVANLSWLQRNMAAAFFAKPPTSTYEEALEYLLRAEKASPNFYASNLNYIGKAYYQLKKLPEAKEFFQKTINHEADGHDDREAKKEAASLMKKC</sequence>
<dbReference type="Pfam" id="PF21033">
    <property type="entry name" value="RMD1-3"/>
    <property type="match status" value="1"/>
</dbReference>
<feature type="non-terminal residue" evidence="10">
    <location>
        <position position="1"/>
    </location>
</feature>
<feature type="repeat" description="TPR" evidence="9">
    <location>
        <begin position="194"/>
        <end position="227"/>
    </location>
</feature>
<dbReference type="PANTHER" id="PTHR16056">
    <property type="entry name" value="REGULATOR OF MICROTUBULE DYNAMICS PROTEIN"/>
    <property type="match status" value="1"/>
</dbReference>
<dbReference type="EMBL" id="NIVC01002142">
    <property type="protein sequence ID" value="PAA60532.1"/>
    <property type="molecule type" value="Genomic_DNA"/>
</dbReference>
<evidence type="ECO:0000313" key="11">
    <source>
        <dbReference type="Proteomes" id="UP000215902"/>
    </source>
</evidence>
<comment type="subcellular location">
    <subcellularLocation>
        <location evidence="1">Cytoplasm</location>
        <location evidence="1">Cytoskeleton</location>
    </subcellularLocation>
</comment>
<dbReference type="GO" id="GO:0008017">
    <property type="term" value="F:microtubule binding"/>
    <property type="evidence" value="ECO:0007669"/>
    <property type="project" value="TreeGrafter"/>
</dbReference>
<proteinExistence type="predicted"/>
<dbReference type="Gene3D" id="1.25.40.10">
    <property type="entry name" value="Tetratricopeptide repeat domain"/>
    <property type="match status" value="1"/>
</dbReference>
<dbReference type="InterPro" id="IPR019734">
    <property type="entry name" value="TPR_rpt"/>
</dbReference>
<dbReference type="GO" id="GO:0005739">
    <property type="term" value="C:mitochondrion"/>
    <property type="evidence" value="ECO:0007669"/>
    <property type="project" value="TreeGrafter"/>
</dbReference>
<comment type="subunit">
    <text evidence="2">Interacts with microtubules.</text>
</comment>
<dbReference type="GO" id="GO:0097431">
    <property type="term" value="C:mitotic spindle pole"/>
    <property type="evidence" value="ECO:0007669"/>
    <property type="project" value="TreeGrafter"/>
</dbReference>
<dbReference type="OrthoDB" id="69711at2759"/>
<protein>
    <recommendedName>
        <fullName evidence="7">Regulator of microtubule dynamics protein 1</fullName>
    </recommendedName>
    <alternativeName>
        <fullName evidence="8">Protein FAM82B</fullName>
    </alternativeName>
</protein>
<dbReference type="STRING" id="282301.A0A267EID1"/>
<keyword evidence="3" id="KW-0963">Cytoplasm</keyword>
<evidence type="ECO:0000256" key="5">
    <source>
        <dbReference type="ARBA" id="ARBA00022803"/>
    </source>
</evidence>